<dbReference type="InterPro" id="IPR038763">
    <property type="entry name" value="DHH_sf"/>
</dbReference>
<evidence type="ECO:0000313" key="2">
    <source>
        <dbReference type="Proteomes" id="UP001159075"/>
    </source>
</evidence>
<sequence length="76" mass="7972">LDIVALGTGADVVALDTNNRILVEAGLQRVRSGRCRVGITALLEVAKRNPARIVASDFGFAVGPRLNAAGRLDEMA</sequence>
<accession>A0ABT6UJ06</accession>
<dbReference type="EMBL" id="JAOTLW010000184">
    <property type="protein sequence ID" value="MDI5834455.1"/>
    <property type="molecule type" value="Genomic_DNA"/>
</dbReference>
<comment type="caution">
    <text evidence="1">The sequence shown here is derived from an EMBL/GenBank/DDBJ whole genome shotgun (WGS) entry which is preliminary data.</text>
</comment>
<feature type="non-terminal residue" evidence="1">
    <location>
        <position position="1"/>
    </location>
</feature>
<dbReference type="Gene3D" id="3.90.1640.30">
    <property type="match status" value="1"/>
</dbReference>
<reference evidence="1 2" key="1">
    <citation type="submission" date="2022-09" db="EMBL/GenBank/DDBJ databases">
        <title>The outer-membrane cytochrome OmcA is essential for infection of Shewanella oneidensis by a zebrafish-associated bacteriophage.</title>
        <authorList>
            <person name="Grenfell A.W."/>
            <person name="Intile P."/>
            <person name="Mcfarlane J."/>
            <person name="Leung D."/>
            <person name="Abdalla K."/>
            <person name="Wold M."/>
            <person name="Kees E."/>
            <person name="Gralnick J."/>
        </authorList>
    </citation>
    <scope>NUCLEOTIDE SEQUENCE [LARGE SCALE GENOMIC DNA]</scope>
    <source>
        <strain evidence="1 2">NF-5</strain>
    </source>
</reference>
<evidence type="ECO:0000313" key="1">
    <source>
        <dbReference type="EMBL" id="MDI5834455.1"/>
    </source>
</evidence>
<dbReference type="PANTHER" id="PTHR30255:SF2">
    <property type="entry name" value="SINGLE-STRANDED-DNA-SPECIFIC EXONUCLEASE RECJ"/>
    <property type="match status" value="1"/>
</dbReference>
<keyword evidence="2" id="KW-1185">Reference proteome</keyword>
<protein>
    <submittedName>
        <fullName evidence="1">Single-stranded-DNA-specific exonuclease RecJ</fullName>
    </submittedName>
</protein>
<dbReference type="PANTHER" id="PTHR30255">
    <property type="entry name" value="SINGLE-STRANDED-DNA-SPECIFIC EXONUCLEASE RECJ"/>
    <property type="match status" value="1"/>
</dbReference>
<proteinExistence type="predicted"/>
<dbReference type="InterPro" id="IPR051673">
    <property type="entry name" value="SSDNA_exonuclease_RecJ"/>
</dbReference>
<name>A0ABT6UJ06_9GAMM</name>
<dbReference type="SUPFAM" id="SSF64182">
    <property type="entry name" value="DHH phosphoesterases"/>
    <property type="match status" value="1"/>
</dbReference>
<dbReference type="GO" id="GO:0004527">
    <property type="term" value="F:exonuclease activity"/>
    <property type="evidence" value="ECO:0007669"/>
    <property type="project" value="UniProtKB-KW"/>
</dbReference>
<dbReference type="Proteomes" id="UP001159075">
    <property type="component" value="Unassembled WGS sequence"/>
</dbReference>
<organism evidence="1 2">
    <name type="scientific">Shewanella xiamenensis</name>
    <dbReference type="NCBI Taxonomy" id="332186"/>
    <lineage>
        <taxon>Bacteria</taxon>
        <taxon>Pseudomonadati</taxon>
        <taxon>Pseudomonadota</taxon>
        <taxon>Gammaproteobacteria</taxon>
        <taxon>Alteromonadales</taxon>
        <taxon>Shewanellaceae</taxon>
        <taxon>Shewanella</taxon>
    </lineage>
</organism>
<keyword evidence="1" id="KW-0540">Nuclease</keyword>
<feature type="non-terminal residue" evidence="1">
    <location>
        <position position="76"/>
    </location>
</feature>
<keyword evidence="1" id="KW-0378">Hydrolase</keyword>
<gene>
    <name evidence="1" type="ORF">ODY93_23205</name>
</gene>
<keyword evidence="1" id="KW-0269">Exonuclease</keyword>